<keyword evidence="2" id="KW-0732">Signal</keyword>
<dbReference type="AlphaFoldDB" id="A0A395VA85"/>
<keyword evidence="1" id="KW-1133">Transmembrane helix</keyword>
<feature type="signal peptide" evidence="2">
    <location>
        <begin position="1"/>
        <end position="27"/>
    </location>
</feature>
<keyword evidence="1" id="KW-0472">Membrane</keyword>
<evidence type="ECO:0000256" key="2">
    <source>
        <dbReference type="SAM" id="SignalP"/>
    </source>
</evidence>
<proteinExistence type="predicted"/>
<evidence type="ECO:0000313" key="3">
    <source>
        <dbReference type="EMBL" id="RGS38841.1"/>
    </source>
</evidence>
<protein>
    <submittedName>
        <fullName evidence="3">Uncharacterized protein</fullName>
    </submittedName>
</protein>
<comment type="caution">
    <text evidence="3">The sequence shown here is derived from an EMBL/GenBank/DDBJ whole genome shotgun (WGS) entry which is preliminary data.</text>
</comment>
<evidence type="ECO:0000313" key="4">
    <source>
        <dbReference type="Proteomes" id="UP000266172"/>
    </source>
</evidence>
<feature type="transmembrane region" description="Helical" evidence="1">
    <location>
        <begin position="103"/>
        <end position="125"/>
    </location>
</feature>
<accession>A0A395VA85</accession>
<organism evidence="3 4">
    <name type="scientific">Roseburia hominis</name>
    <dbReference type="NCBI Taxonomy" id="301301"/>
    <lineage>
        <taxon>Bacteria</taxon>
        <taxon>Bacillati</taxon>
        <taxon>Bacillota</taxon>
        <taxon>Clostridia</taxon>
        <taxon>Lachnospirales</taxon>
        <taxon>Lachnospiraceae</taxon>
        <taxon>Roseburia</taxon>
    </lineage>
</organism>
<reference evidence="3 4" key="1">
    <citation type="submission" date="2018-08" db="EMBL/GenBank/DDBJ databases">
        <title>A genome reference for cultivated species of the human gut microbiota.</title>
        <authorList>
            <person name="Zou Y."/>
            <person name="Xue W."/>
            <person name="Luo G."/>
        </authorList>
    </citation>
    <scope>NUCLEOTIDE SEQUENCE [LARGE SCALE GENOMIC DNA]</scope>
    <source>
        <strain evidence="3 4">AF22-12AC</strain>
    </source>
</reference>
<name>A0A395VA85_9FIRM</name>
<dbReference type="EMBL" id="QRVL01000010">
    <property type="protein sequence ID" value="RGS38841.1"/>
    <property type="molecule type" value="Genomic_DNA"/>
</dbReference>
<feature type="chain" id="PRO_5038494681" evidence="2">
    <location>
        <begin position="28"/>
        <end position="160"/>
    </location>
</feature>
<dbReference type="RefSeq" id="WP_118097736.1">
    <property type="nucleotide sequence ID" value="NZ_DBFVHP010000053.1"/>
</dbReference>
<dbReference type="Proteomes" id="UP000266172">
    <property type="component" value="Unassembled WGS sequence"/>
</dbReference>
<sequence>MVNSKRHKLVCCLMAMVLLLSFFYVVPDPAGRAERGNAAVCSDGQSALTGEMQHEGFWQNMMSAQTLLEARDAKPDACTDTFTMIHSVLDEVVMREQAGMRSLLSKLLAVVMWVMLLVCVVCRILSRRYGCRMIYHWENIYYIHQTDGKKGDCLLNYLHI</sequence>
<gene>
    <name evidence="3" type="ORF">DWX93_11480</name>
</gene>
<evidence type="ECO:0000256" key="1">
    <source>
        <dbReference type="SAM" id="Phobius"/>
    </source>
</evidence>
<keyword evidence="1" id="KW-0812">Transmembrane</keyword>